<sequence length="351" mass="39661">MGTAERSKKKVLLYKKAIVHFLLCFVMGFFTGFAPTGKSSIFSTSPPVLLSNRSAFSPAQPGELLLEERTEESGKFNRKLDESEGENSSKEEEKEEDLIPRRLIILVTPTRMNDRLREVNLRRLSNTLRLVPPPFLWVVVEQKSDSSEVSEILRKTGIMYRHLVFRENFTDPEVEMDHQRNLALNHIEHHRLSGIVHFAGLSNVYDLQFFDEIRAIEVFGTWPMAIVSANGKKVIIEGPVCDSSEVVGWHLRKMNNLTETKSSPVHISSFAFNSSVLWDPERWGRLSSVQGTTQNTIKFVKKEVLEEETKLIGIPPEGCSKIMLWNVQIAPGTTPNSTTLPGTRPGSTGQR</sequence>
<comment type="caution">
    <text evidence="1">The sequence shown here is derived from an EMBL/GenBank/DDBJ whole genome shotgun (WGS) entry which is preliminary data.</text>
</comment>
<accession>A0ACC0NUW8</accession>
<dbReference type="Proteomes" id="UP001062846">
    <property type="component" value="Chromosome 5"/>
</dbReference>
<keyword evidence="2" id="KW-1185">Reference proteome</keyword>
<dbReference type="EMBL" id="CM046392">
    <property type="protein sequence ID" value="KAI8556378.1"/>
    <property type="molecule type" value="Genomic_DNA"/>
</dbReference>
<proteinExistence type="predicted"/>
<evidence type="ECO:0000313" key="2">
    <source>
        <dbReference type="Proteomes" id="UP001062846"/>
    </source>
</evidence>
<gene>
    <name evidence="1" type="ORF">RHMOL_Rhmol05G0248200</name>
</gene>
<reference evidence="1" key="1">
    <citation type="submission" date="2022-02" db="EMBL/GenBank/DDBJ databases">
        <title>Plant Genome Project.</title>
        <authorList>
            <person name="Zhang R.-G."/>
        </authorList>
    </citation>
    <scope>NUCLEOTIDE SEQUENCE</scope>
    <source>
        <strain evidence="1">AT1</strain>
    </source>
</reference>
<evidence type="ECO:0000313" key="1">
    <source>
        <dbReference type="EMBL" id="KAI8556378.1"/>
    </source>
</evidence>
<organism evidence="1 2">
    <name type="scientific">Rhododendron molle</name>
    <name type="common">Chinese azalea</name>
    <name type="synonym">Azalea mollis</name>
    <dbReference type="NCBI Taxonomy" id="49168"/>
    <lineage>
        <taxon>Eukaryota</taxon>
        <taxon>Viridiplantae</taxon>
        <taxon>Streptophyta</taxon>
        <taxon>Embryophyta</taxon>
        <taxon>Tracheophyta</taxon>
        <taxon>Spermatophyta</taxon>
        <taxon>Magnoliopsida</taxon>
        <taxon>eudicotyledons</taxon>
        <taxon>Gunneridae</taxon>
        <taxon>Pentapetalae</taxon>
        <taxon>asterids</taxon>
        <taxon>Ericales</taxon>
        <taxon>Ericaceae</taxon>
        <taxon>Ericoideae</taxon>
        <taxon>Rhodoreae</taxon>
        <taxon>Rhododendron</taxon>
    </lineage>
</organism>
<protein>
    <submittedName>
        <fullName evidence="1">Uncharacterized protein</fullName>
    </submittedName>
</protein>
<name>A0ACC0NUW8_RHOML</name>